<gene>
    <name evidence="1" type="ORF">BACCELL_04154</name>
</gene>
<proteinExistence type="predicted"/>
<comment type="caution">
    <text evidence="1">The sequence shown here is derived from an EMBL/GenBank/DDBJ whole genome shotgun (WGS) entry which is preliminary data.</text>
</comment>
<evidence type="ECO:0000313" key="1">
    <source>
        <dbReference type="EMBL" id="EEF88239.1"/>
    </source>
</evidence>
<sequence>MCYISSKVAINHDIIKYIHRNNRLKPPLIGSNNQKETNAHTRSITFALLSSTA</sequence>
<name>E2NIM1_9BACE</name>
<reference evidence="1 2" key="1">
    <citation type="submission" date="2008-12" db="EMBL/GenBank/DDBJ databases">
        <authorList>
            <person name="Fulton L."/>
            <person name="Clifton S."/>
            <person name="Fulton B."/>
            <person name="Xu J."/>
            <person name="Minx P."/>
            <person name="Pepin K.H."/>
            <person name="Johnson M."/>
            <person name="Bhonagiri V."/>
            <person name="Nash W.E."/>
            <person name="Mardis E.R."/>
            <person name="Wilson R.K."/>
        </authorList>
    </citation>
    <scope>NUCLEOTIDE SEQUENCE [LARGE SCALE GENOMIC DNA]</scope>
    <source>
        <strain evidence="1 2">DSM 14838</strain>
    </source>
</reference>
<dbReference type="EMBL" id="ACCH01000316">
    <property type="protein sequence ID" value="EEF88239.1"/>
    <property type="molecule type" value="Genomic_DNA"/>
</dbReference>
<organism evidence="1 2">
    <name type="scientific">Bacteroides cellulosilyticus DSM 14838</name>
    <dbReference type="NCBI Taxonomy" id="537012"/>
    <lineage>
        <taxon>Bacteria</taxon>
        <taxon>Pseudomonadati</taxon>
        <taxon>Bacteroidota</taxon>
        <taxon>Bacteroidia</taxon>
        <taxon>Bacteroidales</taxon>
        <taxon>Bacteroidaceae</taxon>
        <taxon>Bacteroides</taxon>
    </lineage>
</organism>
<dbReference type="HOGENOM" id="CLU_3058310_0_0_10"/>
<dbReference type="Proteomes" id="UP000003711">
    <property type="component" value="Unassembled WGS sequence"/>
</dbReference>
<protein>
    <submittedName>
        <fullName evidence="1">Uncharacterized protein</fullName>
    </submittedName>
</protein>
<dbReference type="AlphaFoldDB" id="E2NIM1"/>
<evidence type="ECO:0000313" key="2">
    <source>
        <dbReference type="Proteomes" id="UP000003711"/>
    </source>
</evidence>
<accession>E2NIM1</accession>
<reference evidence="1 2" key="2">
    <citation type="submission" date="2009-01" db="EMBL/GenBank/DDBJ databases">
        <title>Draft genome sequence of Bacteroides cellulosilyticus (DSM 14838).</title>
        <authorList>
            <person name="Sudarsanam P."/>
            <person name="Ley R."/>
            <person name="Guruge J."/>
            <person name="Turnbaugh P.J."/>
            <person name="Mahowald M."/>
            <person name="Liep D."/>
            <person name="Gordon J."/>
        </authorList>
    </citation>
    <scope>NUCLEOTIDE SEQUENCE [LARGE SCALE GENOMIC DNA]</scope>
    <source>
        <strain evidence="1 2">DSM 14838</strain>
    </source>
</reference>